<dbReference type="GeneID" id="103322219"/>
<name>A0ABM0NBM7_PRUMU</name>
<organism evidence="2 3">
    <name type="scientific">Prunus mume</name>
    <name type="common">Japanese apricot</name>
    <name type="synonym">Armeniaca mume</name>
    <dbReference type="NCBI Taxonomy" id="102107"/>
    <lineage>
        <taxon>Eukaryota</taxon>
        <taxon>Viridiplantae</taxon>
        <taxon>Streptophyta</taxon>
        <taxon>Embryophyta</taxon>
        <taxon>Tracheophyta</taxon>
        <taxon>Spermatophyta</taxon>
        <taxon>Magnoliopsida</taxon>
        <taxon>eudicotyledons</taxon>
        <taxon>Gunneridae</taxon>
        <taxon>Pentapetalae</taxon>
        <taxon>rosids</taxon>
        <taxon>fabids</taxon>
        <taxon>Rosales</taxon>
        <taxon>Rosaceae</taxon>
        <taxon>Amygdaloideae</taxon>
        <taxon>Amygdaleae</taxon>
        <taxon>Prunus</taxon>
    </lineage>
</organism>
<proteinExistence type="predicted"/>
<dbReference type="PANTHER" id="PTHR33223">
    <property type="entry name" value="CCHC-TYPE DOMAIN-CONTAINING PROTEIN"/>
    <property type="match status" value="1"/>
</dbReference>
<sequence>MAGSLLTNTQPQNVPATQQEQNGPGRNTTVGHDQVVVEDITEVAGGPVLRLNPATTLELQQLMRVMETMAQTMATPNAQINERFDRWRIGRPVYRRPYPEHFDQEEFPRGFKVPDFALFSGDGLQSIVEHIGRFTAQCAEIGHREALKLRLFPSTLTGAAFSWYVKLPQNSVLNWQVMEQVFHEQFYRPEPEVSMADLAKIS</sequence>
<reference evidence="2" key="1">
    <citation type="journal article" date="2012" name="Nat. Commun.">
        <title>The genome of Prunus mume.</title>
        <authorList>
            <person name="Zhang Q."/>
            <person name="Chen W."/>
            <person name="Sun L."/>
            <person name="Zhao F."/>
            <person name="Huang B."/>
            <person name="Yang W."/>
            <person name="Tao Y."/>
            <person name="Wang J."/>
            <person name="Yuan Z."/>
            <person name="Fan G."/>
            <person name="Xing Z."/>
            <person name="Han C."/>
            <person name="Pan H."/>
            <person name="Zhong X."/>
            <person name="Shi W."/>
            <person name="Liang X."/>
            <person name="Du D."/>
            <person name="Sun F."/>
            <person name="Xu Z."/>
            <person name="Hao R."/>
            <person name="Lv T."/>
            <person name="Lv Y."/>
            <person name="Zheng Z."/>
            <person name="Sun M."/>
            <person name="Luo L."/>
            <person name="Cai M."/>
            <person name="Gao Y."/>
            <person name="Wang J."/>
            <person name="Yin Y."/>
            <person name="Xu X."/>
            <person name="Cheng T."/>
            <person name="Wang J."/>
        </authorList>
    </citation>
    <scope>NUCLEOTIDE SEQUENCE [LARGE SCALE GENOMIC DNA]</scope>
</reference>
<evidence type="ECO:0000256" key="1">
    <source>
        <dbReference type="SAM" id="MobiDB-lite"/>
    </source>
</evidence>
<dbReference type="RefSeq" id="XP_008222335.1">
    <property type="nucleotide sequence ID" value="XM_008224113.1"/>
</dbReference>
<gene>
    <name evidence="3" type="primary">LOC103322219</name>
</gene>
<evidence type="ECO:0000313" key="2">
    <source>
        <dbReference type="Proteomes" id="UP000694861"/>
    </source>
</evidence>
<evidence type="ECO:0000313" key="3">
    <source>
        <dbReference type="RefSeq" id="XP_008222335.1"/>
    </source>
</evidence>
<accession>A0ABM0NBM7</accession>
<protein>
    <submittedName>
        <fullName evidence="3">Uncharacterized protein LOC103322219</fullName>
    </submittedName>
</protein>
<keyword evidence="2" id="KW-1185">Reference proteome</keyword>
<feature type="region of interest" description="Disordered" evidence="1">
    <location>
        <begin position="1"/>
        <end position="30"/>
    </location>
</feature>
<dbReference type="PANTHER" id="PTHR33223:SF6">
    <property type="entry name" value="CCHC-TYPE DOMAIN-CONTAINING PROTEIN"/>
    <property type="match status" value="1"/>
</dbReference>
<reference evidence="3" key="2">
    <citation type="submission" date="2025-08" db="UniProtKB">
        <authorList>
            <consortium name="RefSeq"/>
        </authorList>
    </citation>
    <scope>IDENTIFICATION</scope>
</reference>
<dbReference type="Proteomes" id="UP000694861">
    <property type="component" value="Linkage group LG2"/>
</dbReference>